<protein>
    <submittedName>
        <fullName evidence="1">Uncharacterized protein</fullName>
    </submittedName>
</protein>
<dbReference type="AlphaFoldDB" id="A0A4Q0LXT8"/>
<gene>
    <name evidence="1" type="ORF">ERD32_01240</name>
</gene>
<dbReference type="Proteomes" id="UP000289808">
    <property type="component" value="Unassembled WGS sequence"/>
</dbReference>
<evidence type="ECO:0000313" key="2">
    <source>
        <dbReference type="Proteomes" id="UP000289808"/>
    </source>
</evidence>
<name>A0A4Q0LXT8_9LACO</name>
<comment type="caution">
    <text evidence="1">The sequence shown here is derived from an EMBL/GenBank/DDBJ whole genome shotgun (WGS) entry which is preliminary data.</text>
</comment>
<dbReference type="RefSeq" id="WP_101885498.1">
    <property type="nucleotide sequence ID" value="NZ_JAEDCG010000001.1"/>
</dbReference>
<organism evidence="1 2">
    <name type="scientific">Lactobacillus crispatus</name>
    <dbReference type="NCBI Taxonomy" id="47770"/>
    <lineage>
        <taxon>Bacteria</taxon>
        <taxon>Bacillati</taxon>
        <taxon>Bacillota</taxon>
        <taxon>Bacilli</taxon>
        <taxon>Lactobacillales</taxon>
        <taxon>Lactobacillaceae</taxon>
        <taxon>Lactobacillus</taxon>
    </lineage>
</organism>
<evidence type="ECO:0000313" key="1">
    <source>
        <dbReference type="EMBL" id="RXF60021.1"/>
    </source>
</evidence>
<proteinExistence type="predicted"/>
<sequence length="137" mass="16025">MLDHMLFNKLPWFNVNQSDNEIKANGIRYVAFPPTVEVKEDYSFNEQTESWDSSKIKWTDSPFDMHTYKKGDEARCIGADDDYYVVDDLPDYNSSTGRAYKAIIKKELFIENWGGKTSPSRFWQWIRSLLCSCKEVA</sequence>
<accession>A0A4Q0LXT8</accession>
<reference evidence="1 2" key="1">
    <citation type="submission" date="2019-01" db="EMBL/GenBank/DDBJ databases">
        <title>The genome sequence of Lactobacillus crispatus L49.</title>
        <authorList>
            <person name="Zhong J."/>
            <person name="Zhang J."/>
        </authorList>
    </citation>
    <scope>NUCLEOTIDE SEQUENCE [LARGE SCALE GENOMIC DNA]</scope>
    <source>
        <strain evidence="1 2">L49</strain>
    </source>
</reference>
<dbReference type="EMBL" id="SCLX01000005">
    <property type="protein sequence ID" value="RXF60021.1"/>
    <property type="molecule type" value="Genomic_DNA"/>
</dbReference>